<feature type="non-terminal residue" evidence="4">
    <location>
        <position position="96"/>
    </location>
</feature>
<feature type="domain" description="L-arabinose isomerase central" evidence="3">
    <location>
        <begin position="12"/>
        <end position="96"/>
    </location>
</feature>
<comment type="caution">
    <text evidence="4">The sequence shown here is derived from an EMBL/GenBank/DDBJ whole genome shotgun (WGS) entry which is preliminary data.</text>
</comment>
<evidence type="ECO:0000313" key="4">
    <source>
        <dbReference type="EMBL" id="MBW7462443.1"/>
    </source>
</evidence>
<dbReference type="InterPro" id="IPR009015">
    <property type="entry name" value="Fucose_isomerase_N/cen_sf"/>
</dbReference>
<dbReference type="SUPFAM" id="SSF53743">
    <property type="entry name" value="FucI/AraA N-terminal and middle domains"/>
    <property type="match status" value="1"/>
</dbReference>
<dbReference type="GO" id="GO:0016853">
    <property type="term" value="F:isomerase activity"/>
    <property type="evidence" value="ECO:0007669"/>
    <property type="project" value="UniProtKB-KW"/>
</dbReference>
<keyword evidence="1 4" id="KW-0413">Isomerase</keyword>
<feature type="non-terminal residue" evidence="4">
    <location>
        <position position="1"/>
    </location>
</feature>
<dbReference type="PANTHER" id="PTHR38464:SF1">
    <property type="entry name" value="L-ARABINOSE ISOMERASE"/>
    <property type="match status" value="1"/>
</dbReference>
<evidence type="ECO:0000313" key="5">
    <source>
        <dbReference type="Proteomes" id="UP001519887"/>
    </source>
</evidence>
<protein>
    <submittedName>
        <fullName evidence="4">L-arabinose isomerase</fullName>
    </submittedName>
</protein>
<evidence type="ECO:0000256" key="1">
    <source>
        <dbReference type="ARBA" id="ARBA00023235"/>
    </source>
</evidence>
<dbReference type="Pfam" id="PF24856">
    <property type="entry name" value="AraA_central"/>
    <property type="match status" value="1"/>
</dbReference>
<name>A0ABS7CNF7_9BACL</name>
<dbReference type="Proteomes" id="UP001519887">
    <property type="component" value="Unassembled WGS sequence"/>
</dbReference>
<dbReference type="InterPro" id="IPR055390">
    <property type="entry name" value="AraA_central"/>
</dbReference>
<accession>A0ABS7CNF7</accession>
<sequence length="96" mass="10723">TAVTFTEGRSLKVARFGDNMREVAVTEGDKVEAQIKFGWSINGYGVGDLAARIAQISEEQVNALTDEYETLYVIAAETRNSPEKWEAIREQARIEL</sequence>
<evidence type="ECO:0000256" key="2">
    <source>
        <dbReference type="ARBA" id="ARBA00023277"/>
    </source>
</evidence>
<keyword evidence="2" id="KW-0119">Carbohydrate metabolism</keyword>
<reference evidence="4 5" key="1">
    <citation type="submission" date="2021-07" db="EMBL/GenBank/DDBJ databases">
        <title>Paenibacillus radiodurans sp. nov., isolated from the southeastern edge of Tengger Desert.</title>
        <authorList>
            <person name="Zhang G."/>
        </authorList>
    </citation>
    <scope>NUCLEOTIDE SEQUENCE [LARGE SCALE GENOMIC DNA]</scope>
    <source>
        <strain evidence="4 5">CCM 7311</strain>
    </source>
</reference>
<dbReference type="PANTHER" id="PTHR38464">
    <property type="entry name" value="L-ARABINOSE ISOMERASE"/>
    <property type="match status" value="1"/>
</dbReference>
<proteinExistence type="predicted"/>
<dbReference type="InterPro" id="IPR003762">
    <property type="entry name" value="Lara_isomerase"/>
</dbReference>
<gene>
    <name evidence="4" type="ORF">K0U00_51175</name>
</gene>
<evidence type="ECO:0000259" key="3">
    <source>
        <dbReference type="Pfam" id="PF24856"/>
    </source>
</evidence>
<organism evidence="4 5">
    <name type="scientific">Paenibacillus sepulcri</name>
    <dbReference type="NCBI Taxonomy" id="359917"/>
    <lineage>
        <taxon>Bacteria</taxon>
        <taxon>Bacillati</taxon>
        <taxon>Bacillota</taxon>
        <taxon>Bacilli</taxon>
        <taxon>Bacillales</taxon>
        <taxon>Paenibacillaceae</taxon>
        <taxon>Paenibacillus</taxon>
    </lineage>
</organism>
<dbReference type="EMBL" id="JAHZIK010003947">
    <property type="protein sequence ID" value="MBW7462443.1"/>
    <property type="molecule type" value="Genomic_DNA"/>
</dbReference>
<keyword evidence="5" id="KW-1185">Reference proteome</keyword>